<dbReference type="Proteomes" id="UP000595814">
    <property type="component" value="Chromosome"/>
</dbReference>
<sequence>MSRKKLSGKAYKKRKRQIMRNRLFLIIIIIVIVVLAVNIFSLGNGDDSDNRFTRLIGTSEYDREDDEKNKRNNNIDVEYSEATDEKGWKANIEKAKKVNENASVILENIDRIPEDLLKMAGTNPQTIDFVAKFADTSIKYKLNYPNKIYKDVDYPYYIQWDQRWGYKEYGSGVIGSAGCAPTSLAMMLSGLLGYNITPDEIADIAINNGHVGDYGTGWDIYPFIAREYNLDIKELEIDKEALLTELDKGNPVIISVGPGTFTTVSHVMLIVGNDDNNNLKIYDPNNLGNSEKTWDFDSFKEEVKKMWAFSE</sequence>
<keyword evidence="2" id="KW-1185">Reference proteome</keyword>
<dbReference type="EMBL" id="CP066744">
    <property type="protein sequence ID" value="QQK08175.1"/>
    <property type="molecule type" value="Genomic_DNA"/>
</dbReference>
<name>A0AC61MU81_9FIRM</name>
<reference evidence="1 2" key="1">
    <citation type="journal article" date="2022" name="Int. J. Syst. Evol. Microbiol.">
        <title>Miniphocaeibacter halophilus sp. nov., an ammonium-tolerant acetate-producing bacterium isolated from a biogas system.</title>
        <authorList>
            <person name="Schnurer A."/>
            <person name="Singh A."/>
            <person name="Bi S."/>
            <person name="Qiao W."/>
            <person name="Westerholm M."/>
        </authorList>
    </citation>
    <scope>NUCLEOTIDE SEQUENCE [LARGE SCALE GENOMIC DNA]</scope>
    <source>
        <strain evidence="1 2">AMB_01</strain>
    </source>
</reference>
<evidence type="ECO:0000313" key="2">
    <source>
        <dbReference type="Proteomes" id="UP000595814"/>
    </source>
</evidence>
<gene>
    <name evidence="1" type="ORF">JFY71_01170</name>
</gene>
<accession>A0AC61MU81</accession>
<organism evidence="1 2">
    <name type="scientific">Miniphocaeibacter halophilus</name>
    <dbReference type="NCBI Taxonomy" id="2931922"/>
    <lineage>
        <taxon>Bacteria</taxon>
        <taxon>Bacillati</taxon>
        <taxon>Bacillota</taxon>
        <taxon>Tissierellia</taxon>
        <taxon>Tissierellales</taxon>
        <taxon>Peptoniphilaceae</taxon>
        <taxon>Miniphocaeibacter</taxon>
    </lineage>
</organism>
<proteinExistence type="predicted"/>
<protein>
    <submittedName>
        <fullName evidence="1">C39 family peptidase</fullName>
    </submittedName>
</protein>
<evidence type="ECO:0000313" key="1">
    <source>
        <dbReference type="EMBL" id="QQK08175.1"/>
    </source>
</evidence>